<organism evidence="1 2">
    <name type="scientific">Winkia neuii BV029A5</name>
    <dbReference type="NCBI Taxonomy" id="888439"/>
    <lineage>
        <taxon>Bacteria</taxon>
        <taxon>Bacillati</taxon>
        <taxon>Actinomycetota</taxon>
        <taxon>Actinomycetes</taxon>
        <taxon>Actinomycetales</taxon>
        <taxon>Actinomycetaceae</taxon>
        <taxon>Winkia</taxon>
    </lineage>
</organism>
<evidence type="ECO:0000313" key="2">
    <source>
        <dbReference type="Proteomes" id="UP000006075"/>
    </source>
</evidence>
<dbReference type="EMBL" id="AGWP01000002">
    <property type="protein sequence ID" value="EJZ88030.1"/>
    <property type="molecule type" value="Genomic_DNA"/>
</dbReference>
<accession>K0ZJS1</accession>
<protein>
    <submittedName>
        <fullName evidence="1">Uncharacterized protein</fullName>
    </submittedName>
</protein>
<proteinExistence type="predicted"/>
<comment type="caution">
    <text evidence="1">The sequence shown here is derived from an EMBL/GenBank/DDBJ whole genome shotgun (WGS) entry which is preliminary data.</text>
</comment>
<keyword evidence="2" id="KW-1185">Reference proteome</keyword>
<gene>
    <name evidence="1" type="ORF">HMPREF9240_00289</name>
</gene>
<dbReference type="Proteomes" id="UP000006075">
    <property type="component" value="Unassembled WGS sequence"/>
</dbReference>
<evidence type="ECO:0000313" key="1">
    <source>
        <dbReference type="EMBL" id="EJZ88030.1"/>
    </source>
</evidence>
<reference evidence="1 2" key="1">
    <citation type="submission" date="2012-07" db="EMBL/GenBank/DDBJ databases">
        <title>The Genome Sequence of Actinomyces neuii subsp. anitratus BVS029A5.</title>
        <authorList>
            <consortium name="The Broad Institute Genome Sequencing Platform"/>
            <person name="Earl A."/>
            <person name="Ward D."/>
            <person name="Feldgarden M."/>
            <person name="Gevers D."/>
            <person name="Saerens B."/>
            <person name="Vaneechoutte M."/>
            <person name="Walker B."/>
            <person name="Young S.K."/>
            <person name="Zeng Q."/>
            <person name="Gargeya S."/>
            <person name="Fitzgerald M."/>
            <person name="Haas B."/>
            <person name="Abouelleil A."/>
            <person name="Alvarado L."/>
            <person name="Arachchi H.M."/>
            <person name="Berlin A."/>
            <person name="Chapman S.B."/>
            <person name="Goldberg J."/>
            <person name="Griggs A."/>
            <person name="Gujja S."/>
            <person name="Hansen M."/>
            <person name="Howarth C."/>
            <person name="Imamovic A."/>
            <person name="Larimer J."/>
            <person name="McCowen C."/>
            <person name="Montmayeur A."/>
            <person name="Murphy C."/>
            <person name="Neiman D."/>
            <person name="Pearson M."/>
            <person name="Priest M."/>
            <person name="Roberts A."/>
            <person name="Saif S."/>
            <person name="Shea T."/>
            <person name="Sisk P."/>
            <person name="Sykes S."/>
            <person name="Wortman J."/>
            <person name="Nusbaum C."/>
            <person name="Birren B."/>
        </authorList>
    </citation>
    <scope>NUCLEOTIDE SEQUENCE [LARGE SCALE GENOMIC DNA]</scope>
    <source>
        <strain evidence="1 2">BVS029A5</strain>
    </source>
</reference>
<name>K0ZJS1_9ACTO</name>
<dbReference type="AlphaFoldDB" id="K0ZJS1"/>
<dbReference type="HOGENOM" id="CLU_2566184_0_0_11"/>
<sequence>MGAAHLDYSYAKAIRTLAGSRTCGCQYLFMQHNAATAAALFKRRTGLCRLGQGIFRKQKYFGSFPKTAHLYGIVQAAVPEN</sequence>